<accession>A0A9Q1CNH9</accession>
<evidence type="ECO:0000256" key="1">
    <source>
        <dbReference type="SAM" id="MobiDB-lite"/>
    </source>
</evidence>
<dbReference type="PROSITE" id="PS00018">
    <property type="entry name" value="EF_HAND_1"/>
    <property type="match status" value="1"/>
</dbReference>
<dbReference type="InterPro" id="IPR018247">
    <property type="entry name" value="EF_Hand_1_Ca_BS"/>
</dbReference>
<dbReference type="InterPro" id="IPR046815">
    <property type="entry name" value="P2RX7_C"/>
</dbReference>
<feature type="compositionally biased region" description="Acidic residues" evidence="1">
    <location>
        <begin position="48"/>
        <end position="67"/>
    </location>
</feature>
<dbReference type="PANTHER" id="PTHR36981:SF1">
    <property type="entry name" value="P2X PURINORECEPTOR 7 INTRACELLULAR DOMAIN-CONTAINING PROTEIN"/>
    <property type="match status" value="1"/>
</dbReference>
<evidence type="ECO:0000313" key="3">
    <source>
        <dbReference type="EMBL" id="KAJ8048637.1"/>
    </source>
</evidence>
<dbReference type="Pfam" id="PF20478">
    <property type="entry name" value="P2RX7_C"/>
    <property type="match status" value="1"/>
</dbReference>
<proteinExistence type="predicted"/>
<dbReference type="EMBL" id="JAIZAY010000001">
    <property type="protein sequence ID" value="KAJ8048637.1"/>
    <property type="molecule type" value="Genomic_DNA"/>
</dbReference>
<organism evidence="3 4">
    <name type="scientific">Holothuria leucospilota</name>
    <name type="common">Black long sea cucumber</name>
    <name type="synonym">Mertensiothuria leucospilota</name>
    <dbReference type="NCBI Taxonomy" id="206669"/>
    <lineage>
        <taxon>Eukaryota</taxon>
        <taxon>Metazoa</taxon>
        <taxon>Echinodermata</taxon>
        <taxon>Eleutherozoa</taxon>
        <taxon>Echinozoa</taxon>
        <taxon>Holothuroidea</taxon>
        <taxon>Aspidochirotacea</taxon>
        <taxon>Aspidochirotida</taxon>
        <taxon>Holothuriidae</taxon>
        <taxon>Holothuria</taxon>
    </lineage>
</organism>
<comment type="caution">
    <text evidence="3">The sequence shown here is derived from an EMBL/GenBank/DDBJ whole genome shotgun (WGS) entry which is preliminary data.</text>
</comment>
<dbReference type="Proteomes" id="UP001152320">
    <property type="component" value="Chromosome 1"/>
</dbReference>
<sequence>MAVPYISIEHELRSSSSGSENDDDSDGEETFEQVVERGEDIQPYMFEPEAEDSDSQSDGDEGDVDPDGDGRLQNLDWCHCGHCTIMPTAKECRCCSEVREVQNRMEEENADCITTHPGFHGVCLDVWSLRTAYFGYRQKYGANAREGSLPEKYRHVAYRQIVRFCWEYVGKDVRVVIPACAVKKIRDTFPSESYRGFKLPRL</sequence>
<gene>
    <name evidence="3" type="ORF">HOLleu_01028</name>
</gene>
<feature type="domain" description="P2X purinoreceptor 7 intracellular" evidence="2">
    <location>
        <begin position="72"/>
        <end position="198"/>
    </location>
</feature>
<dbReference type="AlphaFoldDB" id="A0A9Q1CNH9"/>
<dbReference type="PANTHER" id="PTHR36981">
    <property type="entry name" value="ZGC:195170"/>
    <property type="match status" value="1"/>
</dbReference>
<evidence type="ECO:0000259" key="2">
    <source>
        <dbReference type="Pfam" id="PF20478"/>
    </source>
</evidence>
<feature type="compositionally biased region" description="Acidic residues" evidence="1">
    <location>
        <begin position="20"/>
        <end position="31"/>
    </location>
</feature>
<evidence type="ECO:0000313" key="4">
    <source>
        <dbReference type="Proteomes" id="UP001152320"/>
    </source>
</evidence>
<name>A0A9Q1CNH9_HOLLE</name>
<keyword evidence="4" id="KW-1185">Reference proteome</keyword>
<protein>
    <submittedName>
        <fullName evidence="3">P2X purinoceptor 7</fullName>
    </submittedName>
</protein>
<reference evidence="3" key="1">
    <citation type="submission" date="2021-10" db="EMBL/GenBank/DDBJ databases">
        <title>Tropical sea cucumber genome reveals ecological adaptation and Cuvierian tubules defense mechanism.</title>
        <authorList>
            <person name="Chen T."/>
        </authorList>
    </citation>
    <scope>NUCLEOTIDE SEQUENCE</scope>
    <source>
        <strain evidence="3">Nanhai2018</strain>
        <tissue evidence="3">Muscle</tissue>
    </source>
</reference>
<dbReference type="OrthoDB" id="5955457at2759"/>
<feature type="region of interest" description="Disordered" evidence="1">
    <location>
        <begin position="1"/>
        <end position="68"/>
    </location>
</feature>